<dbReference type="InterPro" id="IPR054350">
    <property type="entry name" value="PurT/PurK_preATP-grasp"/>
</dbReference>
<comment type="function">
    <text evidence="6">Catalyzes the ATP-dependent conversion of 5-aminoimidazole ribonucleotide (AIR) and HCO(3)- to N5-carboxyaminoimidazole ribonucleotide (N5-CAIR).</text>
</comment>
<feature type="binding site" evidence="5">
    <location>
        <position position="228"/>
    </location>
    <ligand>
        <name>ATP</name>
        <dbReference type="ChEBI" id="CHEBI:30616"/>
    </ligand>
</feature>
<evidence type="ECO:0000256" key="1">
    <source>
        <dbReference type="ARBA" id="ARBA00022598"/>
    </source>
</evidence>
<feature type="binding site" evidence="5">
    <location>
        <begin position="197"/>
        <end position="200"/>
    </location>
    <ligand>
        <name>ATP</name>
        <dbReference type="ChEBI" id="CHEBI:30616"/>
    </ligand>
</feature>
<comment type="catalytic activity">
    <reaction evidence="5 6">
        <text>5-amino-1-(5-phospho-beta-D-ribosyl)imidazole + hydrogencarbonate + ATP = 5-carboxyamino-1-(5-phospho-D-ribosyl)imidazole + ADP + phosphate + 2 H(+)</text>
        <dbReference type="Rhea" id="RHEA:19317"/>
        <dbReference type="ChEBI" id="CHEBI:15378"/>
        <dbReference type="ChEBI" id="CHEBI:17544"/>
        <dbReference type="ChEBI" id="CHEBI:30616"/>
        <dbReference type="ChEBI" id="CHEBI:43474"/>
        <dbReference type="ChEBI" id="CHEBI:58730"/>
        <dbReference type="ChEBI" id="CHEBI:137981"/>
        <dbReference type="ChEBI" id="CHEBI:456216"/>
        <dbReference type="EC" id="6.3.4.18"/>
    </reaction>
</comment>
<dbReference type="NCBIfam" id="NF004676">
    <property type="entry name" value="PRK06019.1-2"/>
    <property type="match status" value="1"/>
</dbReference>
<keyword evidence="2 5" id="KW-0547">Nucleotide-binding</keyword>
<dbReference type="GO" id="GO:0046872">
    <property type="term" value="F:metal ion binding"/>
    <property type="evidence" value="ECO:0007669"/>
    <property type="project" value="InterPro"/>
</dbReference>
<organism evidence="7 8">
    <name type="scientific">Bacillus velezensis</name>
    <dbReference type="NCBI Taxonomy" id="492670"/>
    <lineage>
        <taxon>Bacteria</taxon>
        <taxon>Bacillati</taxon>
        <taxon>Bacillota</taxon>
        <taxon>Bacilli</taxon>
        <taxon>Bacillales</taxon>
        <taxon>Bacillaceae</taxon>
        <taxon>Bacillus</taxon>
        <taxon>Bacillus amyloliquefaciens group</taxon>
    </lineage>
</organism>
<feature type="binding site" evidence="5">
    <location>
        <position position="205"/>
    </location>
    <ligand>
        <name>ATP</name>
        <dbReference type="ChEBI" id="CHEBI:30616"/>
    </ligand>
</feature>
<dbReference type="GO" id="GO:0004638">
    <property type="term" value="F:phosphoribosylaminoimidazole carboxylase activity"/>
    <property type="evidence" value="ECO:0007669"/>
    <property type="project" value="InterPro"/>
</dbReference>
<evidence type="ECO:0000256" key="2">
    <source>
        <dbReference type="ARBA" id="ARBA00022741"/>
    </source>
</evidence>
<dbReference type="Gene3D" id="3.30.1490.20">
    <property type="entry name" value="ATP-grasp fold, A domain"/>
    <property type="match status" value="1"/>
</dbReference>
<comment type="pathway">
    <text evidence="5 6">Purine metabolism; IMP biosynthesis via de novo pathway; 5-amino-1-(5-phospho-D-ribosyl)imidazole-4-carboxylate from 5-amino-1-(5-phospho-D-ribosyl)imidazole (N5-CAIR route): step 1/2.</text>
</comment>
<dbReference type="InterPro" id="IPR003135">
    <property type="entry name" value="ATP-grasp_carboxylate-amine"/>
</dbReference>
<dbReference type="FunFam" id="3.30.1490.20:FF:000015">
    <property type="entry name" value="N5-carboxyaminoimidazole ribonucleotide synthase"/>
    <property type="match status" value="1"/>
</dbReference>
<dbReference type="RefSeq" id="WP_050586600.1">
    <property type="nucleotide sequence ID" value="NZ_BDDG01000012.1"/>
</dbReference>
<keyword evidence="3 5" id="KW-0658">Purine biosynthesis</keyword>
<dbReference type="Gene3D" id="3.30.470.20">
    <property type="entry name" value="ATP-grasp fold, B domain"/>
    <property type="match status" value="1"/>
</dbReference>
<comment type="function">
    <text evidence="5">Catalyzes the ATP-dependent conversion of 5-aminoimidazole ribonucleotide (AIR) and HCO(3)(-) to N5-carboxyaminoimidazole ribonucleotide (N5-CAIR).</text>
</comment>
<reference evidence="8" key="1">
    <citation type="submission" date="2020-10" db="EMBL/GenBank/DDBJ databases">
        <title>Complete genome sequence of Bacillus velezensis NST6.</title>
        <authorList>
            <person name="Choi J."/>
        </authorList>
    </citation>
    <scope>NUCLEOTIDE SEQUENCE [LARGE SCALE GENOMIC DNA]</scope>
    <source>
        <strain evidence="8">NST6</strain>
    </source>
</reference>
<dbReference type="PROSITE" id="PS50975">
    <property type="entry name" value="ATP_GRASP"/>
    <property type="match status" value="1"/>
</dbReference>
<dbReference type="PANTHER" id="PTHR11609">
    <property type="entry name" value="PURINE BIOSYNTHESIS PROTEIN 6/7, PUR6/7"/>
    <property type="match status" value="1"/>
</dbReference>
<dbReference type="AlphaFoldDB" id="A0A411A399"/>
<keyword evidence="1 5" id="KW-0436">Ligase</keyword>
<feature type="binding site" evidence="5">
    <location>
        <begin position="282"/>
        <end position="283"/>
    </location>
    <ligand>
        <name>ATP</name>
        <dbReference type="ChEBI" id="CHEBI:30616"/>
    </ligand>
</feature>
<dbReference type="Gene3D" id="3.40.50.20">
    <property type="match status" value="1"/>
</dbReference>
<dbReference type="NCBIfam" id="TIGR01161">
    <property type="entry name" value="purK"/>
    <property type="match status" value="1"/>
</dbReference>
<dbReference type="GO" id="GO:0005524">
    <property type="term" value="F:ATP binding"/>
    <property type="evidence" value="ECO:0007669"/>
    <property type="project" value="UniProtKB-UniRule"/>
</dbReference>
<dbReference type="EMBL" id="CP063687">
    <property type="protein sequence ID" value="QOY26054.1"/>
    <property type="molecule type" value="Genomic_DNA"/>
</dbReference>
<sequence>MRQNKRCWKAVISLSDKKTIYPGAVIGIIGGGQLGKMMAVAAKQMGYKVAVVDPVKDSPCGQIADIEITAQYNDREAIQKLAGVSDIITYEFENIDYEALNWLKEHAYLPQGSELLLITQNRETEKKAIQSAGCQVAPYRIVNSGRELEEAVQALGLPAVLKTCRGGYDGKGQFVIKEEGQTDEAAALLENGTCILESWVSFRMELSVIVTRSVHGEISTFPAAENIHKNNILFQSIVPARAEETVQKRAEALAVQLAEKLELVGPLAVEMFVTEDGDLLINELAPRPHNSGHYTLDLCETSQFEQHIRAVCGLPLGRTDLLKPGMMVNLLGDEVKLAEEHTELLKEAKLYLYGKHEIKKGRKMGHMTFLRKPDETWIQDITNIWMNRDGGRA</sequence>
<evidence type="ECO:0000256" key="3">
    <source>
        <dbReference type="ARBA" id="ARBA00022755"/>
    </source>
</evidence>
<dbReference type="InterPro" id="IPR005875">
    <property type="entry name" value="PurK"/>
</dbReference>
<feature type="binding site" evidence="5">
    <location>
        <begin position="167"/>
        <end position="173"/>
    </location>
    <ligand>
        <name>ATP</name>
        <dbReference type="ChEBI" id="CHEBI:30616"/>
    </ligand>
</feature>
<dbReference type="InterPro" id="IPR013815">
    <property type="entry name" value="ATP_grasp_subdomain_1"/>
</dbReference>
<dbReference type="InterPro" id="IPR016185">
    <property type="entry name" value="PreATP-grasp_dom_sf"/>
</dbReference>
<feature type="binding site" evidence="5">
    <location>
        <position position="122"/>
    </location>
    <ligand>
        <name>ATP</name>
        <dbReference type="ChEBI" id="CHEBI:30616"/>
    </ligand>
</feature>
<proteinExistence type="inferred from homology"/>
<dbReference type="Pfam" id="PF02222">
    <property type="entry name" value="ATP-grasp"/>
    <property type="match status" value="1"/>
</dbReference>
<dbReference type="PANTHER" id="PTHR11609:SF5">
    <property type="entry name" value="PHOSPHORIBOSYLAMINOIMIDAZOLE CARBOXYLASE"/>
    <property type="match status" value="1"/>
</dbReference>
<gene>
    <name evidence="5 6 7" type="primary">purK</name>
    <name evidence="7" type="ORF">BACVE_001003</name>
</gene>
<feature type="binding site" evidence="5">
    <location>
        <position position="162"/>
    </location>
    <ligand>
        <name>ATP</name>
        <dbReference type="ChEBI" id="CHEBI:30616"/>
    </ligand>
</feature>
<dbReference type="InterPro" id="IPR040686">
    <property type="entry name" value="PurK_C"/>
</dbReference>
<dbReference type="SUPFAM" id="SSF56059">
    <property type="entry name" value="Glutathione synthetase ATP-binding domain-like"/>
    <property type="match status" value="1"/>
</dbReference>
<dbReference type="Pfam" id="PF22660">
    <property type="entry name" value="RS_preATP-grasp-like"/>
    <property type="match status" value="1"/>
</dbReference>
<dbReference type="Pfam" id="PF17769">
    <property type="entry name" value="PurK_C"/>
    <property type="match status" value="1"/>
</dbReference>
<evidence type="ECO:0000313" key="8">
    <source>
        <dbReference type="Proteomes" id="UP000587477"/>
    </source>
</evidence>
<dbReference type="InterPro" id="IPR011761">
    <property type="entry name" value="ATP-grasp"/>
</dbReference>
<dbReference type="EC" id="6.3.4.18" evidence="5 6"/>
<keyword evidence="4 5" id="KW-0067">ATP-binding</keyword>
<dbReference type="Proteomes" id="UP000587477">
    <property type="component" value="Chromosome"/>
</dbReference>
<dbReference type="UniPathway" id="UPA00074">
    <property type="reaction ID" value="UER00942"/>
</dbReference>
<accession>A0A411A399</accession>
<comment type="similarity">
    <text evidence="5 6">Belongs to the PurK/PurT family.</text>
</comment>
<dbReference type="NCBIfam" id="NF004675">
    <property type="entry name" value="PRK06019.1-1"/>
    <property type="match status" value="1"/>
</dbReference>
<evidence type="ECO:0000256" key="4">
    <source>
        <dbReference type="ARBA" id="ARBA00022840"/>
    </source>
</evidence>
<evidence type="ECO:0000256" key="5">
    <source>
        <dbReference type="HAMAP-Rule" id="MF_01928"/>
    </source>
</evidence>
<dbReference type="SUPFAM" id="SSF52440">
    <property type="entry name" value="PreATP-grasp domain"/>
    <property type="match status" value="1"/>
</dbReference>
<evidence type="ECO:0000256" key="6">
    <source>
        <dbReference type="RuleBase" id="RU361200"/>
    </source>
</evidence>
<dbReference type="GO" id="GO:0006189">
    <property type="term" value="P:'de novo' IMP biosynthetic process"/>
    <property type="evidence" value="ECO:0007669"/>
    <property type="project" value="UniProtKB-UniRule"/>
</dbReference>
<name>A0A411A399_BACVE</name>
<dbReference type="HAMAP" id="MF_01928">
    <property type="entry name" value="PurK"/>
    <property type="match status" value="1"/>
</dbReference>
<dbReference type="FunFam" id="3.30.470.20:FF:000029">
    <property type="entry name" value="N5-carboxyaminoimidazole ribonucleotide synthase"/>
    <property type="match status" value="1"/>
</dbReference>
<protein>
    <recommendedName>
        <fullName evidence="5 6">N5-carboxyaminoimidazole ribonucleotide synthase</fullName>
        <shortName evidence="5 6">N5-CAIR synthase</shortName>
        <ecNumber evidence="5 6">6.3.4.18</ecNumber>
    </recommendedName>
    <alternativeName>
        <fullName evidence="5 6">5-(carboxyamino)imidazole ribonucleotide synthetase</fullName>
    </alternativeName>
</protein>
<comment type="subunit">
    <text evidence="5 6">Homodimer.</text>
</comment>
<dbReference type="GO" id="GO:0034028">
    <property type="term" value="F:5-(carboxyamino)imidazole ribonucleotide synthase activity"/>
    <property type="evidence" value="ECO:0007669"/>
    <property type="project" value="UniProtKB-UniRule"/>
</dbReference>
<dbReference type="NCBIfam" id="NF004679">
    <property type="entry name" value="PRK06019.1-5"/>
    <property type="match status" value="1"/>
</dbReference>
<evidence type="ECO:0000313" key="7">
    <source>
        <dbReference type="EMBL" id="QOY26054.1"/>
    </source>
</evidence>
<dbReference type="GO" id="GO:0005829">
    <property type="term" value="C:cytosol"/>
    <property type="evidence" value="ECO:0007669"/>
    <property type="project" value="TreeGrafter"/>
</dbReference>
<dbReference type="FunFam" id="3.40.50.20:FF:000016">
    <property type="entry name" value="N5-carboxyaminoimidazole ribonucleotide synthase"/>
    <property type="match status" value="1"/>
</dbReference>
<dbReference type="SUPFAM" id="SSF51246">
    <property type="entry name" value="Rudiment single hybrid motif"/>
    <property type="match status" value="1"/>
</dbReference>
<dbReference type="InterPro" id="IPR011054">
    <property type="entry name" value="Rudment_hybrid_motif"/>
</dbReference>